<reference evidence="2" key="1">
    <citation type="submission" date="2014-11" db="EMBL/GenBank/DDBJ databases">
        <authorList>
            <person name="Amaro Gonzalez C."/>
        </authorList>
    </citation>
    <scope>NUCLEOTIDE SEQUENCE</scope>
</reference>
<dbReference type="EMBL" id="GBXM01107747">
    <property type="protein sequence ID" value="JAH00830.1"/>
    <property type="molecule type" value="Transcribed_RNA"/>
</dbReference>
<evidence type="ECO:0000256" key="1">
    <source>
        <dbReference type="SAM" id="MobiDB-lite"/>
    </source>
</evidence>
<reference evidence="2" key="2">
    <citation type="journal article" date="2015" name="Fish Shellfish Immunol.">
        <title>Early steps in the European eel (Anguilla anguilla)-Vibrio vulnificus interaction in the gills: Role of the RtxA13 toxin.</title>
        <authorList>
            <person name="Callol A."/>
            <person name="Pajuelo D."/>
            <person name="Ebbesson L."/>
            <person name="Teles M."/>
            <person name="MacKenzie S."/>
            <person name="Amaro C."/>
        </authorList>
    </citation>
    <scope>NUCLEOTIDE SEQUENCE</scope>
</reference>
<evidence type="ECO:0000313" key="2">
    <source>
        <dbReference type="EMBL" id="JAH00830.1"/>
    </source>
</evidence>
<name>A0A0E9P9U9_ANGAN</name>
<protein>
    <submittedName>
        <fullName evidence="2">Uncharacterized protein</fullName>
    </submittedName>
</protein>
<proteinExistence type="predicted"/>
<feature type="compositionally biased region" description="Polar residues" evidence="1">
    <location>
        <begin position="24"/>
        <end position="34"/>
    </location>
</feature>
<sequence length="44" mass="4894">MSLPATQCSALPSTGREIRATERSPCQYSASTKGSFPHRHLYRN</sequence>
<organism evidence="2">
    <name type="scientific">Anguilla anguilla</name>
    <name type="common">European freshwater eel</name>
    <name type="synonym">Muraena anguilla</name>
    <dbReference type="NCBI Taxonomy" id="7936"/>
    <lineage>
        <taxon>Eukaryota</taxon>
        <taxon>Metazoa</taxon>
        <taxon>Chordata</taxon>
        <taxon>Craniata</taxon>
        <taxon>Vertebrata</taxon>
        <taxon>Euteleostomi</taxon>
        <taxon>Actinopterygii</taxon>
        <taxon>Neopterygii</taxon>
        <taxon>Teleostei</taxon>
        <taxon>Anguilliformes</taxon>
        <taxon>Anguillidae</taxon>
        <taxon>Anguilla</taxon>
    </lineage>
</organism>
<dbReference type="AlphaFoldDB" id="A0A0E9P9U9"/>
<accession>A0A0E9P9U9</accession>
<feature type="region of interest" description="Disordered" evidence="1">
    <location>
        <begin position="1"/>
        <end position="44"/>
    </location>
</feature>
<feature type="compositionally biased region" description="Polar residues" evidence="1">
    <location>
        <begin position="1"/>
        <end position="12"/>
    </location>
</feature>